<organism evidence="3">
    <name type="scientific">Aegilops tauschii</name>
    <name type="common">Tausch's goatgrass</name>
    <name type="synonym">Aegilops squarrosa</name>
    <dbReference type="NCBI Taxonomy" id="37682"/>
    <lineage>
        <taxon>Eukaryota</taxon>
        <taxon>Viridiplantae</taxon>
        <taxon>Streptophyta</taxon>
        <taxon>Embryophyta</taxon>
        <taxon>Tracheophyta</taxon>
        <taxon>Spermatophyta</taxon>
        <taxon>Magnoliopsida</taxon>
        <taxon>Liliopsida</taxon>
        <taxon>Poales</taxon>
        <taxon>Poaceae</taxon>
        <taxon>BOP clade</taxon>
        <taxon>Pooideae</taxon>
        <taxon>Triticodae</taxon>
        <taxon>Triticeae</taxon>
        <taxon>Triticinae</taxon>
        <taxon>Aegilops</taxon>
    </lineage>
</organism>
<accession>M8C5X5</accession>
<protein>
    <recommendedName>
        <fullName evidence="2">procollagen-proline 4-dioxygenase</fullName>
        <ecNumber evidence="2">1.14.11.2</ecNumber>
    </recommendedName>
</protein>
<dbReference type="EnsemblPlants" id="EMT29654">
    <property type="protein sequence ID" value="EMT29654"/>
    <property type="gene ID" value="F775_24736"/>
</dbReference>
<dbReference type="EC" id="1.14.11.2" evidence="2"/>
<dbReference type="InterPro" id="IPR003582">
    <property type="entry name" value="ShKT_dom"/>
</dbReference>
<dbReference type="Gene3D" id="2.60.120.620">
    <property type="entry name" value="q2cbj1_9rhob like domain"/>
    <property type="match status" value="1"/>
</dbReference>
<dbReference type="PROSITE" id="PS51670">
    <property type="entry name" value="SHKT"/>
    <property type="match status" value="1"/>
</dbReference>
<evidence type="ECO:0000313" key="3">
    <source>
        <dbReference type="EnsemblPlants" id="EMT29654"/>
    </source>
</evidence>
<dbReference type="AlphaFoldDB" id="M8C5X5"/>
<reference evidence="3" key="1">
    <citation type="submission" date="2015-06" db="UniProtKB">
        <authorList>
            <consortium name="EnsemblPlants"/>
        </authorList>
    </citation>
    <scope>IDENTIFICATION</scope>
</reference>
<name>M8C5X5_AEGTA</name>
<evidence type="ECO:0000256" key="2">
    <source>
        <dbReference type="ARBA" id="ARBA00012269"/>
    </source>
</evidence>
<evidence type="ECO:0000256" key="1">
    <source>
        <dbReference type="ARBA" id="ARBA00006511"/>
    </source>
</evidence>
<sequence length="283" mass="30517">MPSIFLSGHAIRLTGDQKVLTSPGPRYAATASGRDRPPRLLPPAAHDRLAQMTEENGGKKPNRLMLMSQRKISGIYGDWPEQKEQEKGLDPPELTGKKRHGIWIRSRAGACGSMSSDCPALRSGFFSQAHSKIGSSLLVNDGATNISQNNIDAGLLLRLADSNLKDTQAKEGTPSDCAGYAVKPVKGNAILLFNSRPDGIADKDSQYEACSVLEGEKWLAIKHMHASKIDKSEPSPVSEDDGCTDEDGNCVNWAAAGECDKNPVFMIGSPDYYGTCRKTCHAC</sequence>
<dbReference type="GO" id="GO:0004656">
    <property type="term" value="F:procollagen-proline 4-dioxygenase activity"/>
    <property type="evidence" value="ECO:0007669"/>
    <property type="project" value="UniProtKB-EC"/>
</dbReference>
<comment type="similarity">
    <text evidence="1">Belongs to the P4HA family.</text>
</comment>
<dbReference type="SMART" id="SM00254">
    <property type="entry name" value="ShKT"/>
    <property type="match status" value="1"/>
</dbReference>
<proteinExistence type="inferred from homology"/>